<dbReference type="AlphaFoldDB" id="A0A0H1BP58"/>
<dbReference type="EMBL" id="LDEV01000468">
    <property type="protein sequence ID" value="KLJ13160.1"/>
    <property type="molecule type" value="Genomic_DNA"/>
</dbReference>
<reference evidence="3" key="1">
    <citation type="journal article" date="2015" name="PLoS Genet.">
        <title>The dynamic genome and transcriptome of the human fungal pathogen Blastomyces and close relative Emmonsia.</title>
        <authorList>
            <person name="Munoz J.F."/>
            <person name="Gauthier G.M."/>
            <person name="Desjardins C.A."/>
            <person name="Gallo J.E."/>
            <person name="Holder J."/>
            <person name="Sullivan T.D."/>
            <person name="Marty A.J."/>
            <person name="Carmen J.C."/>
            <person name="Chen Z."/>
            <person name="Ding L."/>
            <person name="Gujja S."/>
            <person name="Magrini V."/>
            <person name="Misas E."/>
            <person name="Mitreva M."/>
            <person name="Priest M."/>
            <person name="Saif S."/>
            <person name="Whiston E.A."/>
            <person name="Young S."/>
            <person name="Zeng Q."/>
            <person name="Goldman W.E."/>
            <person name="Mardis E.R."/>
            <person name="Taylor J.W."/>
            <person name="McEwen J.G."/>
            <person name="Clay O.K."/>
            <person name="Klein B.S."/>
            <person name="Cuomo C.A."/>
        </authorList>
    </citation>
    <scope>NUCLEOTIDE SEQUENCE [LARGE SCALE GENOMIC DNA]</scope>
    <source>
        <strain evidence="3">UAMH 139</strain>
    </source>
</reference>
<organism evidence="2 3">
    <name type="scientific">Blastomyces silverae</name>
    <dbReference type="NCBI Taxonomy" id="2060906"/>
    <lineage>
        <taxon>Eukaryota</taxon>
        <taxon>Fungi</taxon>
        <taxon>Dikarya</taxon>
        <taxon>Ascomycota</taxon>
        <taxon>Pezizomycotina</taxon>
        <taxon>Eurotiomycetes</taxon>
        <taxon>Eurotiomycetidae</taxon>
        <taxon>Onygenales</taxon>
        <taxon>Ajellomycetaceae</taxon>
        <taxon>Blastomyces</taxon>
    </lineage>
</organism>
<dbReference type="Proteomes" id="UP000053573">
    <property type="component" value="Unassembled WGS sequence"/>
</dbReference>
<feature type="region of interest" description="Disordered" evidence="1">
    <location>
        <begin position="1"/>
        <end position="63"/>
    </location>
</feature>
<gene>
    <name evidence="2" type="ORF">EMPG_11881</name>
</gene>
<accession>A0A0H1BP58</accession>
<comment type="caution">
    <text evidence="2">The sequence shown here is derived from an EMBL/GenBank/DDBJ whole genome shotgun (WGS) entry which is preliminary data.</text>
</comment>
<keyword evidence="3" id="KW-1185">Reference proteome</keyword>
<sequence length="108" mass="11681">MVAINENEAKGEVDSDDYWPQQGIVPAATGQANGMCPARSSEPARMGNKGQTNKSHESVSARLRSRGKHLVDISSHILEEKNSEFVLVAFDAGLSLELEDGVTCHTWA</sequence>
<proteinExistence type="predicted"/>
<evidence type="ECO:0000313" key="2">
    <source>
        <dbReference type="EMBL" id="KLJ13160.1"/>
    </source>
</evidence>
<evidence type="ECO:0000256" key="1">
    <source>
        <dbReference type="SAM" id="MobiDB-lite"/>
    </source>
</evidence>
<protein>
    <submittedName>
        <fullName evidence="2">Uncharacterized protein</fullName>
    </submittedName>
</protein>
<name>A0A0H1BP58_9EURO</name>
<evidence type="ECO:0000313" key="3">
    <source>
        <dbReference type="Proteomes" id="UP000053573"/>
    </source>
</evidence>